<dbReference type="InterPro" id="IPR050161">
    <property type="entry name" value="Siro_Cobalamin_biosynth"/>
</dbReference>
<gene>
    <name evidence="15" type="primary">sumT</name>
    <name evidence="15" type="ORF">VCR31J2_1440006</name>
</gene>
<evidence type="ECO:0000313" key="16">
    <source>
        <dbReference type="Proteomes" id="UP000041625"/>
    </source>
</evidence>
<dbReference type="InterPro" id="IPR014777">
    <property type="entry name" value="4pyrrole_Mease_sub1"/>
</dbReference>
<keyword evidence="9" id="KW-0627">Porphyrin biosynthesis</keyword>
<protein>
    <recommendedName>
        <fullName evidence="2">uroporphyrinogen-III C-methyltransferase</fullName>
        <ecNumber evidence="2">2.1.1.107</ecNumber>
    </recommendedName>
</protein>
<evidence type="ECO:0000256" key="6">
    <source>
        <dbReference type="ARBA" id="ARBA00022691"/>
    </source>
</evidence>
<dbReference type="RefSeq" id="WP_081090214.1">
    <property type="nucleotide sequence ID" value="NZ_CCJZ01000015.1"/>
</dbReference>
<keyword evidence="16" id="KW-1185">Reference proteome</keyword>
<dbReference type="PANTHER" id="PTHR45790:SF3">
    <property type="entry name" value="S-ADENOSYL-L-METHIONINE-DEPENDENT UROPORPHYRINOGEN III METHYLTRANSFERASE, CHLOROPLASTIC"/>
    <property type="match status" value="1"/>
</dbReference>
<evidence type="ECO:0000256" key="5">
    <source>
        <dbReference type="ARBA" id="ARBA00022679"/>
    </source>
</evidence>
<name>A0AA86X3J4_9VIBR</name>
<dbReference type="NCBIfam" id="NF004790">
    <property type="entry name" value="PRK06136.1"/>
    <property type="match status" value="1"/>
</dbReference>
<evidence type="ECO:0000256" key="9">
    <source>
        <dbReference type="ARBA" id="ARBA00023244"/>
    </source>
</evidence>
<keyword evidence="10" id="KW-0511">Multifunctional enzyme</keyword>
<evidence type="ECO:0000256" key="3">
    <source>
        <dbReference type="ARBA" id="ARBA00022573"/>
    </source>
</evidence>
<dbReference type="EC" id="2.1.1.107" evidence="2"/>
<dbReference type="GO" id="GO:0009236">
    <property type="term" value="P:cobalamin biosynthetic process"/>
    <property type="evidence" value="ECO:0007669"/>
    <property type="project" value="UniProtKB-KW"/>
</dbReference>
<dbReference type="FunFam" id="3.30.950.10:FF:000001">
    <property type="entry name" value="Siroheme synthase"/>
    <property type="match status" value="1"/>
</dbReference>
<comment type="similarity">
    <text evidence="1 13">Belongs to the precorrin methyltransferase family.</text>
</comment>
<dbReference type="InterPro" id="IPR035996">
    <property type="entry name" value="4pyrrol_Methylase_sf"/>
</dbReference>
<evidence type="ECO:0000256" key="13">
    <source>
        <dbReference type="RuleBase" id="RU003960"/>
    </source>
</evidence>
<dbReference type="FunFam" id="3.40.1010.10:FF:000001">
    <property type="entry name" value="Siroheme synthase"/>
    <property type="match status" value="1"/>
</dbReference>
<dbReference type="Gene3D" id="3.40.1010.10">
    <property type="entry name" value="Cobalt-precorrin-4 Transmethylase, Domain 1"/>
    <property type="match status" value="1"/>
</dbReference>
<dbReference type="NCBIfam" id="TIGR01469">
    <property type="entry name" value="cobA_cysG_Cterm"/>
    <property type="match status" value="1"/>
</dbReference>
<evidence type="ECO:0000256" key="8">
    <source>
        <dbReference type="ARBA" id="ARBA00023239"/>
    </source>
</evidence>
<evidence type="ECO:0000256" key="7">
    <source>
        <dbReference type="ARBA" id="ARBA00023002"/>
    </source>
</evidence>
<dbReference type="SUPFAM" id="SSF53790">
    <property type="entry name" value="Tetrapyrrole methylase"/>
    <property type="match status" value="1"/>
</dbReference>
<comment type="pathway">
    <text evidence="12">Cofactor biosynthesis; adenosylcobalamin biosynthesis; precorrin-2 from uroporphyrinogen III: step 1/1.</text>
</comment>
<keyword evidence="7" id="KW-0560">Oxidoreductase</keyword>
<evidence type="ECO:0000256" key="2">
    <source>
        <dbReference type="ARBA" id="ARBA00012162"/>
    </source>
</evidence>
<keyword evidence="3" id="KW-0169">Cobalamin biosynthesis</keyword>
<comment type="pathway">
    <text evidence="11">Porphyrin-containing compound metabolism; siroheme biosynthesis; precorrin-2 from uroporphyrinogen III: step 1/1.</text>
</comment>
<keyword evidence="6" id="KW-0949">S-adenosyl-L-methionine</keyword>
<dbReference type="GO" id="GO:0016829">
    <property type="term" value="F:lyase activity"/>
    <property type="evidence" value="ECO:0007669"/>
    <property type="project" value="UniProtKB-KW"/>
</dbReference>
<keyword evidence="5 13" id="KW-0808">Transferase</keyword>
<reference evidence="15 16" key="1">
    <citation type="submission" date="2014-06" db="EMBL/GenBank/DDBJ databases">
        <authorList>
            <person name="Le Roux F."/>
        </authorList>
    </citation>
    <scope>NUCLEOTIDE SEQUENCE [LARGE SCALE GENOMIC DNA]</scope>
    <source>
        <strain evidence="15 16">J2-31</strain>
    </source>
</reference>
<dbReference type="Pfam" id="PF00590">
    <property type="entry name" value="TP_methylase"/>
    <property type="match status" value="1"/>
</dbReference>
<evidence type="ECO:0000256" key="1">
    <source>
        <dbReference type="ARBA" id="ARBA00005879"/>
    </source>
</evidence>
<sequence length="275" mass="30136">MKLTPSIKQKGHVYIVGAGTGDPDLLTVKALRIISTADVVIYDNLISADILAFIPEETEKVYVGKVFNSKCILQSEINQKILKHAELGKTVCRLKGGDPFVFGRGGEEALFLDYAGIAFDIVPGITAAVGCCSYAGIPVTHRGISNGVTIVTARDQHDSDHINWKGLANVNHTIVFYMGLHKAGNISKNLIDHGLRKETPTAIISNGTRHDQRVIRCSLSELPDAVDICNPPMPAVIVVGHVVKLSETIDWFTKRETFDGYVRRFFTKMPEAEHV</sequence>
<evidence type="ECO:0000259" key="14">
    <source>
        <dbReference type="Pfam" id="PF00590"/>
    </source>
</evidence>
<evidence type="ECO:0000256" key="10">
    <source>
        <dbReference type="ARBA" id="ARBA00023268"/>
    </source>
</evidence>
<dbReference type="Gene3D" id="3.30.950.10">
    <property type="entry name" value="Methyltransferase, Cobalt-precorrin-4 Transmethylase, Domain 2"/>
    <property type="match status" value="1"/>
</dbReference>
<dbReference type="InterPro" id="IPR014776">
    <property type="entry name" value="4pyrrole_Mease_sub2"/>
</dbReference>
<dbReference type="GO" id="GO:0032259">
    <property type="term" value="P:methylation"/>
    <property type="evidence" value="ECO:0007669"/>
    <property type="project" value="UniProtKB-KW"/>
</dbReference>
<dbReference type="AlphaFoldDB" id="A0AA86X3J4"/>
<organism evidence="15 16">
    <name type="scientific">Vibrio coralliirubri</name>
    <dbReference type="NCBI Taxonomy" id="1516159"/>
    <lineage>
        <taxon>Bacteria</taxon>
        <taxon>Pseudomonadati</taxon>
        <taxon>Pseudomonadota</taxon>
        <taxon>Gammaproteobacteria</taxon>
        <taxon>Vibrionales</taxon>
        <taxon>Vibrionaceae</taxon>
        <taxon>Vibrio</taxon>
    </lineage>
</organism>
<dbReference type="PANTHER" id="PTHR45790">
    <property type="entry name" value="SIROHEME SYNTHASE-RELATED"/>
    <property type="match status" value="1"/>
</dbReference>
<dbReference type="InterPro" id="IPR003043">
    <property type="entry name" value="Uropor_MeTrfase_CS"/>
</dbReference>
<proteinExistence type="inferred from homology"/>
<evidence type="ECO:0000256" key="11">
    <source>
        <dbReference type="ARBA" id="ARBA00025705"/>
    </source>
</evidence>
<dbReference type="GO" id="GO:0004851">
    <property type="term" value="F:uroporphyrin-III C-methyltransferase activity"/>
    <property type="evidence" value="ECO:0007669"/>
    <property type="project" value="UniProtKB-EC"/>
</dbReference>
<dbReference type="EMBL" id="CCKJ01000051">
    <property type="protein sequence ID" value="CDT89610.1"/>
    <property type="molecule type" value="Genomic_DNA"/>
</dbReference>
<comment type="caution">
    <text evidence="15">The sequence shown here is derived from an EMBL/GenBank/DDBJ whole genome shotgun (WGS) entry which is preliminary data.</text>
</comment>
<dbReference type="InterPro" id="IPR000878">
    <property type="entry name" value="4pyrrol_Mease"/>
</dbReference>
<dbReference type="GO" id="GO:0016491">
    <property type="term" value="F:oxidoreductase activity"/>
    <property type="evidence" value="ECO:0007669"/>
    <property type="project" value="UniProtKB-KW"/>
</dbReference>
<accession>A0AA86X3J4</accession>
<evidence type="ECO:0000256" key="4">
    <source>
        <dbReference type="ARBA" id="ARBA00022603"/>
    </source>
</evidence>
<keyword evidence="8" id="KW-0456">Lyase</keyword>
<dbReference type="PROSITE" id="PS00840">
    <property type="entry name" value="SUMT_2"/>
    <property type="match status" value="1"/>
</dbReference>
<dbReference type="GO" id="GO:0019354">
    <property type="term" value="P:siroheme biosynthetic process"/>
    <property type="evidence" value="ECO:0007669"/>
    <property type="project" value="InterPro"/>
</dbReference>
<feature type="domain" description="Tetrapyrrole methylase" evidence="14">
    <location>
        <begin position="12"/>
        <end position="222"/>
    </location>
</feature>
<evidence type="ECO:0000256" key="12">
    <source>
        <dbReference type="ARBA" id="ARBA00060548"/>
    </source>
</evidence>
<dbReference type="InterPro" id="IPR006366">
    <property type="entry name" value="CobA/CysG_C"/>
</dbReference>
<dbReference type="CDD" id="cd11642">
    <property type="entry name" value="SUMT"/>
    <property type="match status" value="1"/>
</dbReference>
<keyword evidence="4 13" id="KW-0489">Methyltransferase</keyword>
<evidence type="ECO:0000313" key="15">
    <source>
        <dbReference type="EMBL" id="CDT89610.1"/>
    </source>
</evidence>
<dbReference type="Proteomes" id="UP000041625">
    <property type="component" value="Unassembled WGS sequence"/>
</dbReference>